<dbReference type="PROSITE" id="PS00211">
    <property type="entry name" value="ABC_TRANSPORTER_1"/>
    <property type="match status" value="1"/>
</dbReference>
<dbReference type="InterPro" id="IPR011527">
    <property type="entry name" value="ABC1_TM_dom"/>
</dbReference>
<dbReference type="InterPro" id="IPR017871">
    <property type="entry name" value="ABC_transporter-like_CS"/>
</dbReference>
<dbReference type="PANTHER" id="PTHR43394">
    <property type="entry name" value="ATP-DEPENDENT PERMEASE MDL1, MITOCHONDRIAL"/>
    <property type="match status" value="1"/>
</dbReference>
<dbReference type="FunFam" id="3.40.50.300:FF:000218">
    <property type="entry name" value="Multidrug ABC transporter ATP-binding protein"/>
    <property type="match status" value="1"/>
</dbReference>
<name>A0AAF0WS24_DAUCS</name>
<dbReference type="EMBL" id="CP093345">
    <property type="protein sequence ID" value="WOG93438.1"/>
    <property type="molecule type" value="Genomic_DNA"/>
</dbReference>
<dbReference type="InterPro" id="IPR036640">
    <property type="entry name" value="ABC1_TM_sf"/>
</dbReference>
<dbReference type="Gene3D" id="1.20.1560.10">
    <property type="entry name" value="ABC transporter type 1, transmembrane domain"/>
    <property type="match status" value="1"/>
</dbReference>
<evidence type="ECO:0000313" key="11">
    <source>
        <dbReference type="Proteomes" id="UP000077755"/>
    </source>
</evidence>
<evidence type="ECO:0000259" key="8">
    <source>
        <dbReference type="PROSITE" id="PS50893"/>
    </source>
</evidence>
<gene>
    <name evidence="10" type="ORF">DCAR_0312722</name>
</gene>
<protein>
    <recommendedName>
        <fullName evidence="12">ABC transporter B family member 26, chloroplastic</fullName>
    </recommendedName>
</protein>
<dbReference type="InterPro" id="IPR039421">
    <property type="entry name" value="Type_1_exporter"/>
</dbReference>
<dbReference type="CDD" id="cd18572">
    <property type="entry name" value="ABC_6TM_TAP"/>
    <property type="match status" value="1"/>
</dbReference>
<evidence type="ECO:0000256" key="7">
    <source>
        <dbReference type="SAM" id="Phobius"/>
    </source>
</evidence>
<dbReference type="Gene3D" id="3.40.50.300">
    <property type="entry name" value="P-loop containing nucleotide triphosphate hydrolases"/>
    <property type="match status" value="1"/>
</dbReference>
<dbReference type="GO" id="GO:0016020">
    <property type="term" value="C:membrane"/>
    <property type="evidence" value="ECO:0007669"/>
    <property type="project" value="UniProtKB-SubCell"/>
</dbReference>
<dbReference type="SUPFAM" id="SSF90123">
    <property type="entry name" value="ABC transporter transmembrane region"/>
    <property type="match status" value="1"/>
</dbReference>
<sequence>MASSLLTLKPTTHPIYHHTHTQSSNIFIPTTNTKFQSPSTILSTKHNCFLSSKLVALSYSSNQSTQRNEDKEENDVEFVTVLKNWLGCVQSALPGGSWWNLNEFKQVESIGSTTKEITVWDFLRRMWGLVVDDKWIVFTAFGSLVIAALLEISIPNLLATSIFSAESGKASVFLKNAHLLALLCIASGVFSGLRSGCFATVNMNLLRRLREALYSTLVFQDILFFDKETVGSLTSRLGPDCQRLSHVIGNDVHMILRYSIQGMGALTNLLILSWPLALSALMICSFLSAIFLIYGQYRKEAAKVTQDFTASSNEVSHETISLIRTVRAFGMERHEIGRYKLWLDRLASISLRESAADGIWNLSFNSLYRFTQVLAILLGGLSIMTGHATPEQLTKYVLYCEWLVYAAWRVQNNISSLLQSTGASEKVFQLIDLLPSNQFLAKGLKLKKLMGHIEFVNVSFYYPSKVSVHPVLEHVNIYVHPNEVLAIVGLSGSGKSTLVNLLLRLYEPSAGQILIDNIPLKGLDVRWLRENIGYVGQEPHLFHMDIKGNIMYGCSKDIKREDVERAAKKAFAHEFISSLPNGYGTIVDDELLSGGQKQRIAIARAIVREPAILVLDEATSALDAESEYHIKGILQGLRNDTKSMRTTIIIAHRLSTIRAANRIVVMDGGRVVEMGDHLELMRRNGLYTRLYELQRDALAV</sequence>
<feature type="domain" description="ABC transporter" evidence="8">
    <location>
        <begin position="453"/>
        <end position="693"/>
    </location>
</feature>
<keyword evidence="5 7" id="KW-1133">Transmembrane helix</keyword>
<evidence type="ECO:0000256" key="2">
    <source>
        <dbReference type="ARBA" id="ARBA00022692"/>
    </source>
</evidence>
<dbReference type="SMART" id="SM00382">
    <property type="entry name" value="AAA"/>
    <property type="match status" value="1"/>
</dbReference>
<feature type="domain" description="ABC transmembrane type-1" evidence="9">
    <location>
        <begin position="138"/>
        <end position="419"/>
    </location>
</feature>
<dbReference type="SUPFAM" id="SSF52540">
    <property type="entry name" value="P-loop containing nucleoside triphosphate hydrolases"/>
    <property type="match status" value="1"/>
</dbReference>
<dbReference type="GO" id="GO:0015421">
    <property type="term" value="F:ABC-type oligopeptide transporter activity"/>
    <property type="evidence" value="ECO:0007669"/>
    <property type="project" value="TreeGrafter"/>
</dbReference>
<dbReference type="Pfam" id="PF00005">
    <property type="entry name" value="ABC_tran"/>
    <property type="match status" value="1"/>
</dbReference>
<evidence type="ECO:0000256" key="5">
    <source>
        <dbReference type="ARBA" id="ARBA00022989"/>
    </source>
</evidence>
<comment type="subcellular location">
    <subcellularLocation>
        <location evidence="1">Membrane</location>
        <topology evidence="1">Multi-pass membrane protein</topology>
    </subcellularLocation>
</comment>
<dbReference type="AlphaFoldDB" id="A0AAF0WS24"/>
<reference evidence="10" key="2">
    <citation type="submission" date="2022-03" db="EMBL/GenBank/DDBJ databases">
        <title>Draft title - Genomic analysis of global carrot germplasm unveils the trajectory of domestication and the origin of high carotenoid orange carrot.</title>
        <authorList>
            <person name="Iorizzo M."/>
            <person name="Ellison S."/>
            <person name="Senalik D."/>
            <person name="Macko-Podgorni A."/>
            <person name="Grzebelus D."/>
            <person name="Bostan H."/>
            <person name="Rolling W."/>
            <person name="Curaba J."/>
            <person name="Simon P."/>
        </authorList>
    </citation>
    <scope>NUCLEOTIDE SEQUENCE</scope>
    <source>
        <tissue evidence="10">Leaf</tissue>
    </source>
</reference>
<evidence type="ECO:0000256" key="3">
    <source>
        <dbReference type="ARBA" id="ARBA00022741"/>
    </source>
</evidence>
<evidence type="ECO:0000259" key="9">
    <source>
        <dbReference type="PROSITE" id="PS50929"/>
    </source>
</evidence>
<evidence type="ECO:0008006" key="12">
    <source>
        <dbReference type="Google" id="ProtNLM"/>
    </source>
</evidence>
<evidence type="ECO:0000256" key="4">
    <source>
        <dbReference type="ARBA" id="ARBA00022840"/>
    </source>
</evidence>
<feature type="transmembrane region" description="Helical" evidence="7">
    <location>
        <begin position="135"/>
        <end position="159"/>
    </location>
</feature>
<feature type="transmembrane region" description="Helical" evidence="7">
    <location>
        <begin position="179"/>
        <end position="201"/>
    </location>
</feature>
<dbReference type="InterPro" id="IPR003593">
    <property type="entry name" value="AAA+_ATPase"/>
</dbReference>
<dbReference type="GO" id="GO:0016887">
    <property type="term" value="F:ATP hydrolysis activity"/>
    <property type="evidence" value="ECO:0007669"/>
    <property type="project" value="InterPro"/>
</dbReference>
<dbReference type="Pfam" id="PF00664">
    <property type="entry name" value="ABC_membrane"/>
    <property type="match status" value="1"/>
</dbReference>
<keyword evidence="6 7" id="KW-0472">Membrane</keyword>
<organism evidence="10 11">
    <name type="scientific">Daucus carota subsp. sativus</name>
    <name type="common">Carrot</name>
    <dbReference type="NCBI Taxonomy" id="79200"/>
    <lineage>
        <taxon>Eukaryota</taxon>
        <taxon>Viridiplantae</taxon>
        <taxon>Streptophyta</taxon>
        <taxon>Embryophyta</taxon>
        <taxon>Tracheophyta</taxon>
        <taxon>Spermatophyta</taxon>
        <taxon>Magnoliopsida</taxon>
        <taxon>eudicotyledons</taxon>
        <taxon>Gunneridae</taxon>
        <taxon>Pentapetalae</taxon>
        <taxon>asterids</taxon>
        <taxon>campanulids</taxon>
        <taxon>Apiales</taxon>
        <taxon>Apiaceae</taxon>
        <taxon>Apioideae</taxon>
        <taxon>Scandiceae</taxon>
        <taxon>Daucinae</taxon>
        <taxon>Daucus</taxon>
        <taxon>Daucus sect. Daucus</taxon>
    </lineage>
</organism>
<dbReference type="GO" id="GO:0005524">
    <property type="term" value="F:ATP binding"/>
    <property type="evidence" value="ECO:0007669"/>
    <property type="project" value="UniProtKB-KW"/>
</dbReference>
<evidence type="ECO:0000256" key="6">
    <source>
        <dbReference type="ARBA" id="ARBA00023136"/>
    </source>
</evidence>
<proteinExistence type="predicted"/>
<dbReference type="PANTHER" id="PTHR43394:SF19">
    <property type="entry name" value="ABC TRANSPORTER B FAMILY"/>
    <property type="match status" value="1"/>
</dbReference>
<evidence type="ECO:0000256" key="1">
    <source>
        <dbReference type="ARBA" id="ARBA00004141"/>
    </source>
</evidence>
<dbReference type="InterPro" id="IPR003439">
    <property type="entry name" value="ABC_transporter-like_ATP-bd"/>
</dbReference>
<dbReference type="Proteomes" id="UP000077755">
    <property type="component" value="Chromosome 3"/>
</dbReference>
<accession>A0AAF0WS24</accession>
<keyword evidence="3" id="KW-0547">Nucleotide-binding</keyword>
<keyword evidence="2 7" id="KW-0812">Transmembrane</keyword>
<dbReference type="PROSITE" id="PS50929">
    <property type="entry name" value="ABC_TM1F"/>
    <property type="match status" value="1"/>
</dbReference>
<dbReference type="PROSITE" id="PS50893">
    <property type="entry name" value="ABC_TRANSPORTER_2"/>
    <property type="match status" value="1"/>
</dbReference>
<keyword evidence="4" id="KW-0067">ATP-binding</keyword>
<evidence type="ECO:0000313" key="10">
    <source>
        <dbReference type="EMBL" id="WOG93438.1"/>
    </source>
</evidence>
<reference evidence="10" key="1">
    <citation type="journal article" date="2016" name="Nat. Genet.">
        <title>A high-quality carrot genome assembly provides new insights into carotenoid accumulation and asterid genome evolution.</title>
        <authorList>
            <person name="Iorizzo M."/>
            <person name="Ellison S."/>
            <person name="Senalik D."/>
            <person name="Zeng P."/>
            <person name="Satapoomin P."/>
            <person name="Huang J."/>
            <person name="Bowman M."/>
            <person name="Iovene M."/>
            <person name="Sanseverino W."/>
            <person name="Cavagnaro P."/>
            <person name="Yildiz M."/>
            <person name="Macko-Podgorni A."/>
            <person name="Moranska E."/>
            <person name="Grzebelus E."/>
            <person name="Grzebelus D."/>
            <person name="Ashrafi H."/>
            <person name="Zheng Z."/>
            <person name="Cheng S."/>
            <person name="Spooner D."/>
            <person name="Van Deynze A."/>
            <person name="Simon P."/>
        </authorList>
    </citation>
    <scope>NUCLEOTIDE SEQUENCE</scope>
    <source>
        <tissue evidence="10">Leaf</tissue>
    </source>
</reference>
<feature type="transmembrane region" description="Helical" evidence="7">
    <location>
        <begin position="269"/>
        <end position="294"/>
    </location>
</feature>
<keyword evidence="11" id="KW-1185">Reference proteome</keyword>
<dbReference type="InterPro" id="IPR027417">
    <property type="entry name" value="P-loop_NTPase"/>
</dbReference>